<evidence type="ECO:0000256" key="3">
    <source>
        <dbReference type="ARBA" id="ARBA00022452"/>
    </source>
</evidence>
<sequence length="1059" mass="116346">MCVFTRIKVFATCGAMCLLSVAYAQQDAPVGKQKEIKIINGYTVTGQVTDAATRKPLSGVNVSVQDVAAVITDDKGNFKITVPSKTSLLQVSIQGYQYKELAVNGRASINVALYEDGFNSVYDMVTLPFSQQTKTRLNYAATSVTTTESSWSHSHETIDNSLQGQVSGLNVIRRSGTPGEGANLFLRGFNSINATNQPLYVIDGVIYDATSYGNSIIGGHINNPLATIDVKDIDNITVIKDGASYYGSRGANGVVLITTAHARELTTRIDFAAYGGYNFTPKNIPVLNSSDYRLYLSDVLRSAGQTDAQIQALPYMNDNPSNPTYYQYHNNTDWQKRTFNNSFNQNYYLKVTGGDNIAKYALSVGYLRNGGVIDSTNLQRYSTRFNADLNLTPKLTANTNLSFSSSEQNLKDQGLVSTNPMLVSLIKAPFLSEHQVAANGTQSPNLADVDVFGVSNPRSLIKTGQEVSKYYRFTGSVRFNYQFNKHNSLTTITGLTYDKVRENTFIPRLGVAPDTLRNAVAYSRLGASIQRYNSIYNDTWYSFKTNFRHEQDLMVNVGFRYHNSEAEQDYAQGYNSSTDDFVSIGNGVTSLRNLSGDYGKWIWLNTYAAANYSLQHKYFLSANLSVDGSSRFGNQISDALTIGGAKYAVLPSVGAGWLLSSEEFLANSNVVELLKLRASYGLTGNDDIGNFNTKSYYTSQNLLGAEGLILNNIANPQLQWELSKKTNLGLDAALFHERLTFSIDAYHNATSKMVMFEPLASASGMQYVPSNSGAMHTDGLDFSLNTRLVNTSDIKVDAGINISTYRNRINTLPTNNMLTSYGGATMITSVGQPLAMFYGFKTNGVYSTSAQASAGGLNVRGTDGSLIPFRAGDVRFVDMNNDHVIDDKDRTIIGNPNPDFIGSFTGRFTWKNISVSALFTFSSGNDVYNAPRAILQSLSSPANQFGNVVNRWRFEGQVTDVPRASYNDPMGNARFSDRFIEDGSYIRLRSLAVNYNLPVKPKFLKYATIYATADNLFTATHYLGYDPEFGATASPLTQGIDTGLEPQFRTIQLGLRIGL</sequence>
<keyword evidence="6 7" id="KW-0998">Cell outer membrane</keyword>
<keyword evidence="11" id="KW-1185">Reference proteome</keyword>
<keyword evidence="5 7" id="KW-0472">Membrane</keyword>
<evidence type="ECO:0000256" key="8">
    <source>
        <dbReference type="SAM" id="SignalP"/>
    </source>
</evidence>
<name>A0A2T5JGW3_9SPHI</name>
<proteinExistence type="inferred from homology"/>
<reference evidence="10 11" key="1">
    <citation type="submission" date="2018-04" db="EMBL/GenBank/DDBJ databases">
        <title>Genomic Encyclopedia of Archaeal and Bacterial Type Strains, Phase II (KMG-II): from individual species to whole genera.</title>
        <authorList>
            <person name="Goeker M."/>
        </authorList>
    </citation>
    <scope>NUCLEOTIDE SEQUENCE [LARGE SCALE GENOMIC DNA]</scope>
    <source>
        <strain evidence="10 11">DSM 26809</strain>
    </source>
</reference>
<evidence type="ECO:0000256" key="7">
    <source>
        <dbReference type="PROSITE-ProRule" id="PRU01360"/>
    </source>
</evidence>
<dbReference type="InterPro" id="IPR023996">
    <property type="entry name" value="TonB-dep_OMP_SusC/RagA"/>
</dbReference>
<dbReference type="Gene3D" id="2.40.170.20">
    <property type="entry name" value="TonB-dependent receptor, beta-barrel domain"/>
    <property type="match status" value="1"/>
</dbReference>
<comment type="caution">
    <text evidence="10">The sequence shown here is derived from an EMBL/GenBank/DDBJ whole genome shotgun (WGS) entry which is preliminary data.</text>
</comment>
<feature type="signal peptide" evidence="8">
    <location>
        <begin position="1"/>
        <end position="24"/>
    </location>
</feature>
<feature type="domain" description="TonB-dependent receptor plug" evidence="9">
    <location>
        <begin position="142"/>
        <end position="254"/>
    </location>
</feature>
<dbReference type="Proteomes" id="UP000244168">
    <property type="component" value="Unassembled WGS sequence"/>
</dbReference>
<organism evidence="10 11">
    <name type="scientific">Mucilaginibacter yixingensis</name>
    <dbReference type="NCBI Taxonomy" id="1295612"/>
    <lineage>
        <taxon>Bacteria</taxon>
        <taxon>Pseudomonadati</taxon>
        <taxon>Bacteroidota</taxon>
        <taxon>Sphingobacteriia</taxon>
        <taxon>Sphingobacteriales</taxon>
        <taxon>Sphingobacteriaceae</taxon>
        <taxon>Mucilaginibacter</taxon>
    </lineage>
</organism>
<evidence type="ECO:0000259" key="9">
    <source>
        <dbReference type="Pfam" id="PF07715"/>
    </source>
</evidence>
<feature type="chain" id="PRO_5015517931" evidence="8">
    <location>
        <begin position="25"/>
        <end position="1059"/>
    </location>
</feature>
<dbReference type="EMBL" id="QAOQ01000001">
    <property type="protein sequence ID" value="PTR01670.1"/>
    <property type="molecule type" value="Genomic_DNA"/>
</dbReference>
<comment type="subcellular location">
    <subcellularLocation>
        <location evidence="1 7">Cell outer membrane</location>
        <topology evidence="1 7">Multi-pass membrane protein</topology>
    </subcellularLocation>
</comment>
<evidence type="ECO:0000256" key="2">
    <source>
        <dbReference type="ARBA" id="ARBA00022448"/>
    </source>
</evidence>
<dbReference type="OrthoDB" id="830178at2"/>
<keyword evidence="2 7" id="KW-0813">Transport</keyword>
<accession>A0A2T5JGW3</accession>
<dbReference type="InterPro" id="IPR008969">
    <property type="entry name" value="CarboxyPept-like_regulatory"/>
</dbReference>
<dbReference type="RefSeq" id="WP_107827044.1">
    <property type="nucleotide sequence ID" value="NZ_CP160205.1"/>
</dbReference>
<dbReference type="InterPro" id="IPR012910">
    <property type="entry name" value="Plug_dom"/>
</dbReference>
<dbReference type="PROSITE" id="PS52016">
    <property type="entry name" value="TONB_DEPENDENT_REC_3"/>
    <property type="match status" value="1"/>
</dbReference>
<dbReference type="GO" id="GO:0009279">
    <property type="term" value="C:cell outer membrane"/>
    <property type="evidence" value="ECO:0007669"/>
    <property type="project" value="UniProtKB-SubCell"/>
</dbReference>
<dbReference type="Pfam" id="PF07715">
    <property type="entry name" value="Plug"/>
    <property type="match status" value="1"/>
</dbReference>
<evidence type="ECO:0000256" key="5">
    <source>
        <dbReference type="ARBA" id="ARBA00023136"/>
    </source>
</evidence>
<gene>
    <name evidence="10" type="ORF">C8P68_101908</name>
</gene>
<protein>
    <submittedName>
        <fullName evidence="10">TonB-linked SusC/RagA family outer membrane protein</fullName>
    </submittedName>
</protein>
<evidence type="ECO:0000313" key="10">
    <source>
        <dbReference type="EMBL" id="PTR01670.1"/>
    </source>
</evidence>
<keyword evidence="8" id="KW-0732">Signal</keyword>
<evidence type="ECO:0000313" key="11">
    <source>
        <dbReference type="Proteomes" id="UP000244168"/>
    </source>
</evidence>
<keyword evidence="4 7" id="KW-0812">Transmembrane</keyword>
<evidence type="ECO:0000256" key="6">
    <source>
        <dbReference type="ARBA" id="ARBA00023237"/>
    </source>
</evidence>
<dbReference type="SUPFAM" id="SSF49464">
    <property type="entry name" value="Carboxypeptidase regulatory domain-like"/>
    <property type="match status" value="1"/>
</dbReference>
<dbReference type="Gene3D" id="2.60.40.1120">
    <property type="entry name" value="Carboxypeptidase-like, regulatory domain"/>
    <property type="match status" value="1"/>
</dbReference>
<dbReference type="Pfam" id="PF13715">
    <property type="entry name" value="CarbopepD_reg_2"/>
    <property type="match status" value="1"/>
</dbReference>
<dbReference type="SUPFAM" id="SSF56935">
    <property type="entry name" value="Porins"/>
    <property type="match status" value="1"/>
</dbReference>
<comment type="similarity">
    <text evidence="7">Belongs to the TonB-dependent receptor family.</text>
</comment>
<dbReference type="InterPro" id="IPR036942">
    <property type="entry name" value="Beta-barrel_TonB_sf"/>
</dbReference>
<dbReference type="Gene3D" id="2.170.130.10">
    <property type="entry name" value="TonB-dependent receptor, plug domain"/>
    <property type="match status" value="1"/>
</dbReference>
<dbReference type="NCBIfam" id="TIGR04056">
    <property type="entry name" value="OMP_RagA_SusC"/>
    <property type="match status" value="1"/>
</dbReference>
<keyword evidence="3 7" id="KW-1134">Transmembrane beta strand</keyword>
<dbReference type="InterPro" id="IPR039426">
    <property type="entry name" value="TonB-dep_rcpt-like"/>
</dbReference>
<evidence type="ECO:0000256" key="1">
    <source>
        <dbReference type="ARBA" id="ARBA00004571"/>
    </source>
</evidence>
<dbReference type="InterPro" id="IPR037066">
    <property type="entry name" value="Plug_dom_sf"/>
</dbReference>
<dbReference type="AlphaFoldDB" id="A0A2T5JGW3"/>
<evidence type="ECO:0000256" key="4">
    <source>
        <dbReference type="ARBA" id="ARBA00022692"/>
    </source>
</evidence>